<feature type="chain" id="PRO_5018050105" description="Apple domain-containing protein" evidence="1">
    <location>
        <begin position="26"/>
        <end position="266"/>
    </location>
</feature>
<dbReference type="OMA" id="ECNEERH"/>
<evidence type="ECO:0000313" key="4">
    <source>
        <dbReference type="Proteomes" id="UP000275408"/>
    </source>
</evidence>
<evidence type="ECO:0000313" key="3">
    <source>
        <dbReference type="EMBL" id="RMX43903.1"/>
    </source>
</evidence>
<sequence>MSKLTEIVYCGIILLLECWFSSSCSDKGTPSAITVNITCDRNLYLYVDGKYLGGDVADAKQKHYLTNEIMPHSHVVAVRCTASTPPWQGGILGSFENGLVTDTSWRCTTSAAYGWNMRSYRDDDWPMATSHGANSPSTFPWGNIDSIDKKAAWIWSSDNKDDSEVFCRHKLVKECTEEKQSYFQTPKSTRDIAIQGFLLLKVRVAGVIECGLKCGQNSACVSFTIQSSDIRGSRLCELHNVTTESHPQSVVRKEGYQYHEVVQTFY</sequence>
<evidence type="ECO:0000259" key="2">
    <source>
        <dbReference type="PROSITE" id="PS50948"/>
    </source>
</evidence>
<accession>A0A3M6TR63</accession>
<comment type="caution">
    <text evidence="3">The sequence shown here is derived from an EMBL/GenBank/DDBJ whole genome shotgun (WGS) entry which is preliminary data.</text>
</comment>
<reference evidence="3 4" key="1">
    <citation type="journal article" date="2018" name="Sci. Rep.">
        <title>Comparative analysis of the Pocillopora damicornis genome highlights role of immune system in coral evolution.</title>
        <authorList>
            <person name="Cunning R."/>
            <person name="Bay R.A."/>
            <person name="Gillette P."/>
            <person name="Baker A.C."/>
            <person name="Traylor-Knowles N."/>
        </authorList>
    </citation>
    <scope>NUCLEOTIDE SEQUENCE [LARGE SCALE GENOMIC DNA]</scope>
    <source>
        <strain evidence="3">RSMAS</strain>
        <tissue evidence="3">Whole animal</tissue>
    </source>
</reference>
<proteinExistence type="predicted"/>
<organism evidence="3 4">
    <name type="scientific">Pocillopora damicornis</name>
    <name type="common">Cauliflower coral</name>
    <name type="synonym">Millepora damicornis</name>
    <dbReference type="NCBI Taxonomy" id="46731"/>
    <lineage>
        <taxon>Eukaryota</taxon>
        <taxon>Metazoa</taxon>
        <taxon>Cnidaria</taxon>
        <taxon>Anthozoa</taxon>
        <taxon>Hexacorallia</taxon>
        <taxon>Scleractinia</taxon>
        <taxon>Astrocoeniina</taxon>
        <taxon>Pocilloporidae</taxon>
        <taxon>Pocillopora</taxon>
    </lineage>
</organism>
<dbReference type="InterPro" id="IPR003609">
    <property type="entry name" value="Pan_app"/>
</dbReference>
<dbReference type="Proteomes" id="UP000275408">
    <property type="component" value="Unassembled WGS sequence"/>
</dbReference>
<protein>
    <recommendedName>
        <fullName evidence="2">Apple domain-containing protein</fullName>
    </recommendedName>
</protein>
<feature type="signal peptide" evidence="1">
    <location>
        <begin position="1"/>
        <end position="25"/>
    </location>
</feature>
<dbReference type="Gene3D" id="2.60.120.260">
    <property type="entry name" value="Galactose-binding domain-like"/>
    <property type="match status" value="1"/>
</dbReference>
<evidence type="ECO:0000256" key="1">
    <source>
        <dbReference type="SAM" id="SignalP"/>
    </source>
</evidence>
<dbReference type="EMBL" id="RCHS01003097">
    <property type="protein sequence ID" value="RMX43903.1"/>
    <property type="molecule type" value="Genomic_DNA"/>
</dbReference>
<feature type="domain" description="Apple" evidence="2">
    <location>
        <begin position="175"/>
        <end position="263"/>
    </location>
</feature>
<dbReference type="OrthoDB" id="5945683at2759"/>
<gene>
    <name evidence="3" type="ORF">pdam_00011281</name>
</gene>
<dbReference type="PROSITE" id="PS50948">
    <property type="entry name" value="PAN"/>
    <property type="match status" value="1"/>
</dbReference>
<name>A0A3M6TR63_POCDA</name>
<keyword evidence="1" id="KW-0732">Signal</keyword>
<dbReference type="AlphaFoldDB" id="A0A3M6TR63"/>
<keyword evidence="4" id="KW-1185">Reference proteome</keyword>